<sequence>MCCTRLPHVPVSTIFEISRFMYIRTVLLMRLLLILRQPTTGFALFGAHQVGAQFPSFRQPFVLLEAKLHELGEMHSFAHKFGFASDSPGTQLRLTHNWDMRRPGAPHSVAWKHHKREIDRGSRDCVYLMSPKKAESGRGLSKNFQQPYEYCITSIHILICKQIWFCERLTGNPDESSVCGVSRQLNVLHQAALCFTAENSSTANDQFRPSWGSSGRCTPRVSISLMFYLNANSTVFREIHSSSHQAWRTDQQPTIKASRATSQQCDYFSPNAPTNGLENCSACGKLFFKLIDLCFLSILA</sequence>
<dbReference type="AlphaFoldDB" id="A0A3R7GEA7"/>
<dbReference type="InParanoid" id="A0A3R7GEA7"/>
<reference evidence="1 2" key="2">
    <citation type="journal article" date="2021" name="Genomics">
        <title>High-quality reference genome for Clonorchis sinensis.</title>
        <authorList>
            <person name="Young N.D."/>
            <person name="Stroehlein A.J."/>
            <person name="Kinkar L."/>
            <person name="Wang T."/>
            <person name="Sohn W.M."/>
            <person name="Chang B.C.H."/>
            <person name="Kaur P."/>
            <person name="Weisz D."/>
            <person name="Dudchenko O."/>
            <person name="Aiden E.L."/>
            <person name="Korhonen P.K."/>
            <person name="Gasser R.B."/>
        </authorList>
    </citation>
    <scope>NUCLEOTIDE SEQUENCE [LARGE SCALE GENOMIC DNA]</scope>
    <source>
        <strain evidence="1">Cs-k2</strain>
    </source>
</reference>
<organism evidence="1 2">
    <name type="scientific">Clonorchis sinensis</name>
    <name type="common">Chinese liver fluke</name>
    <dbReference type="NCBI Taxonomy" id="79923"/>
    <lineage>
        <taxon>Eukaryota</taxon>
        <taxon>Metazoa</taxon>
        <taxon>Spiralia</taxon>
        <taxon>Lophotrochozoa</taxon>
        <taxon>Platyhelminthes</taxon>
        <taxon>Trematoda</taxon>
        <taxon>Digenea</taxon>
        <taxon>Opisthorchiida</taxon>
        <taxon>Opisthorchiata</taxon>
        <taxon>Opisthorchiidae</taxon>
        <taxon>Clonorchis</taxon>
    </lineage>
</organism>
<accession>A0A3R7GEA7</accession>
<keyword evidence="2" id="KW-1185">Reference proteome</keyword>
<reference evidence="1 2" key="1">
    <citation type="journal article" date="2018" name="Biotechnol. Adv.">
        <title>Improved genomic resources and new bioinformatic workflow for the carcinogenic parasite Clonorchis sinensis: Biotechnological implications.</title>
        <authorList>
            <person name="Wang D."/>
            <person name="Korhonen P.K."/>
            <person name="Gasser R.B."/>
            <person name="Young N.D."/>
        </authorList>
    </citation>
    <scope>NUCLEOTIDE SEQUENCE [LARGE SCALE GENOMIC DNA]</scope>
    <source>
        <strain evidence="1">Cs-k2</strain>
    </source>
</reference>
<comment type="caution">
    <text evidence="1">The sequence shown here is derived from an EMBL/GenBank/DDBJ whole genome shotgun (WGS) entry which is preliminary data.</text>
</comment>
<protein>
    <submittedName>
        <fullName evidence="1">Uncharacterized protein</fullName>
    </submittedName>
</protein>
<evidence type="ECO:0000313" key="2">
    <source>
        <dbReference type="Proteomes" id="UP000286415"/>
    </source>
</evidence>
<dbReference type="Proteomes" id="UP000286415">
    <property type="component" value="Unassembled WGS sequence"/>
</dbReference>
<gene>
    <name evidence="1" type="ORF">CSKR_109546</name>
</gene>
<proteinExistence type="predicted"/>
<evidence type="ECO:0000313" key="1">
    <source>
        <dbReference type="EMBL" id="KAG5453593.1"/>
    </source>
</evidence>
<name>A0A3R7GEA7_CLOSI</name>
<dbReference type="EMBL" id="NIRI02000010">
    <property type="protein sequence ID" value="KAG5453593.1"/>
    <property type="molecule type" value="Genomic_DNA"/>
</dbReference>